<evidence type="ECO:0000313" key="2">
    <source>
        <dbReference type="EMBL" id="KSV60330.1"/>
    </source>
</evidence>
<dbReference type="STRING" id="290052.ASU35_06150"/>
<accession>A0A0V8QIV6</accession>
<keyword evidence="3" id="KW-1185">Reference proteome</keyword>
<dbReference type="AlphaFoldDB" id="A0A0V8QIV6"/>
<sequence length="146" mass="16797">MHRKWTLGGSKMDVRNCRECGNLFNYVSGPPLCPSCLKKLEDKFAQVKEYIYNNPKCGIREVSEANEVPVQIIKKWIREERLSFSPDSAIGLECESCGKTIYTGRYCDACKSKMTQRLAGAYQKPQPQQPEKIQSDHQNKMRFLNN</sequence>
<name>A0A0V8QIV6_9FIRM</name>
<organism evidence="2 3">
    <name type="scientific">Acetivibrio ethanolgignens</name>
    <dbReference type="NCBI Taxonomy" id="290052"/>
    <lineage>
        <taxon>Bacteria</taxon>
        <taxon>Bacillati</taxon>
        <taxon>Bacillota</taxon>
        <taxon>Clostridia</taxon>
        <taxon>Eubacteriales</taxon>
        <taxon>Oscillospiraceae</taxon>
        <taxon>Acetivibrio</taxon>
    </lineage>
</organism>
<dbReference type="Proteomes" id="UP000054874">
    <property type="component" value="Unassembled WGS sequence"/>
</dbReference>
<proteinExistence type="predicted"/>
<protein>
    <submittedName>
        <fullName evidence="2">Flagellar protein</fullName>
    </submittedName>
</protein>
<keyword evidence="2" id="KW-0966">Cell projection</keyword>
<keyword evidence="2" id="KW-0969">Cilium</keyword>
<evidence type="ECO:0000256" key="1">
    <source>
        <dbReference type="SAM" id="MobiDB-lite"/>
    </source>
</evidence>
<dbReference type="EMBL" id="LNAM01000024">
    <property type="protein sequence ID" value="KSV60330.1"/>
    <property type="molecule type" value="Genomic_DNA"/>
</dbReference>
<feature type="region of interest" description="Disordered" evidence="1">
    <location>
        <begin position="122"/>
        <end position="146"/>
    </location>
</feature>
<comment type="caution">
    <text evidence="2">The sequence shown here is derived from an EMBL/GenBank/DDBJ whole genome shotgun (WGS) entry which is preliminary data.</text>
</comment>
<keyword evidence="2" id="KW-0282">Flagellum</keyword>
<evidence type="ECO:0000313" key="3">
    <source>
        <dbReference type="Proteomes" id="UP000054874"/>
    </source>
</evidence>
<gene>
    <name evidence="2" type="ORF">ASU35_06150</name>
</gene>
<reference evidence="2 3" key="1">
    <citation type="submission" date="2015-11" db="EMBL/GenBank/DDBJ databases">
        <title>Butyribacter intestini gen. nov., sp. nov., a butyric acid-producing bacterium of the family Lachnospiraceae isolated from the human faeces.</title>
        <authorList>
            <person name="Zou Y."/>
            <person name="Xue W."/>
            <person name="Luo G."/>
            <person name="Lv M."/>
        </authorList>
    </citation>
    <scope>NUCLEOTIDE SEQUENCE [LARGE SCALE GENOMIC DNA]</scope>
    <source>
        <strain evidence="2 3">ACET-33324</strain>
    </source>
</reference>